<name>A0A9J6RR94_9GAMM</name>
<accession>A0A9J6RR94</accession>
<comment type="caution">
    <text evidence="2">The sequence shown here is derived from an EMBL/GenBank/DDBJ whole genome shotgun (WGS) entry which is preliminary data.</text>
</comment>
<sequence>MSHPLFPIIAIIIFAVVYGAATLLVKLRPNETENWKVLTVSLAIFLIIMFSWRHSGTAPQRWAVEQCKNSKLIVYETVFAQGFYEYSFNISTDLLRAIMDGSFRYVEAKAKREYSDKTFAKYYISDVADKNCQSTLSIKITEGATRKRQYARRNLPSLEKGQCIAVEFSDELESKYEYYSNTKNAFGRPDRRVSTKLVKEIESRKVLAEWKGYSGSSMWGASKSCGYMEEDLPFKKVLLIESAAYNKANQQGPAAGTR</sequence>
<feature type="transmembrane region" description="Helical" evidence="1">
    <location>
        <begin position="37"/>
        <end position="54"/>
    </location>
</feature>
<keyword evidence="1" id="KW-0812">Transmembrane</keyword>
<protein>
    <submittedName>
        <fullName evidence="2">Uncharacterized protein</fullName>
    </submittedName>
</protein>
<gene>
    <name evidence="2" type="ORF">O0V09_17435</name>
</gene>
<evidence type="ECO:0000313" key="2">
    <source>
        <dbReference type="EMBL" id="MCZ0866988.1"/>
    </source>
</evidence>
<feature type="transmembrane region" description="Helical" evidence="1">
    <location>
        <begin position="6"/>
        <end position="25"/>
    </location>
</feature>
<dbReference type="EMBL" id="JAPTGG010000019">
    <property type="protein sequence ID" value="MCZ0866988.1"/>
    <property type="molecule type" value="Genomic_DNA"/>
</dbReference>
<keyword evidence="1" id="KW-1133">Transmembrane helix</keyword>
<keyword evidence="1" id="KW-0472">Membrane</keyword>
<evidence type="ECO:0000313" key="3">
    <source>
        <dbReference type="Proteomes" id="UP001069090"/>
    </source>
</evidence>
<keyword evidence="3" id="KW-1185">Reference proteome</keyword>
<dbReference type="AlphaFoldDB" id="A0A9J6RR94"/>
<reference evidence="2 3" key="1">
    <citation type="submission" date="2022-12" db="EMBL/GenBank/DDBJ databases">
        <title>Dasania phycosphaerae sp. nov., isolated from particulate material of the south coast of Korea.</title>
        <authorList>
            <person name="Jiang Y."/>
        </authorList>
    </citation>
    <scope>NUCLEOTIDE SEQUENCE [LARGE SCALE GENOMIC DNA]</scope>
    <source>
        <strain evidence="2 3">GY-19</strain>
    </source>
</reference>
<organism evidence="2 3">
    <name type="scientific">Dasania phycosphaerae</name>
    <dbReference type="NCBI Taxonomy" id="2950436"/>
    <lineage>
        <taxon>Bacteria</taxon>
        <taxon>Pseudomonadati</taxon>
        <taxon>Pseudomonadota</taxon>
        <taxon>Gammaproteobacteria</taxon>
        <taxon>Cellvibrionales</taxon>
        <taxon>Spongiibacteraceae</taxon>
        <taxon>Dasania</taxon>
    </lineage>
</organism>
<dbReference type="RefSeq" id="WP_258332938.1">
    <property type="nucleotide sequence ID" value="NZ_JAPTGG010000019.1"/>
</dbReference>
<proteinExistence type="predicted"/>
<dbReference type="Proteomes" id="UP001069090">
    <property type="component" value="Unassembled WGS sequence"/>
</dbReference>
<evidence type="ECO:0000256" key="1">
    <source>
        <dbReference type="SAM" id="Phobius"/>
    </source>
</evidence>